<organism evidence="2">
    <name type="scientific">Cladocopium goreaui</name>
    <dbReference type="NCBI Taxonomy" id="2562237"/>
    <lineage>
        <taxon>Eukaryota</taxon>
        <taxon>Sar</taxon>
        <taxon>Alveolata</taxon>
        <taxon>Dinophyceae</taxon>
        <taxon>Suessiales</taxon>
        <taxon>Symbiodiniaceae</taxon>
        <taxon>Cladocopium</taxon>
    </lineage>
</organism>
<dbReference type="GO" id="GO:0005096">
    <property type="term" value="F:GTPase activator activity"/>
    <property type="evidence" value="ECO:0007669"/>
    <property type="project" value="TreeGrafter"/>
</dbReference>
<evidence type="ECO:0000313" key="4">
    <source>
        <dbReference type="EMBL" id="CAL4760769.1"/>
    </source>
</evidence>
<dbReference type="EMBL" id="CAMXCT020000077">
    <property type="protein sequence ID" value="CAL1126832.1"/>
    <property type="molecule type" value="Genomic_DNA"/>
</dbReference>
<dbReference type="EMBL" id="CAMXCT010000077">
    <property type="protein sequence ID" value="CAI3973457.1"/>
    <property type="molecule type" value="Genomic_DNA"/>
</dbReference>
<evidence type="ECO:0000313" key="2">
    <source>
        <dbReference type="EMBL" id="CAI3973457.1"/>
    </source>
</evidence>
<evidence type="ECO:0000259" key="1">
    <source>
        <dbReference type="PROSITE" id="PS50196"/>
    </source>
</evidence>
<dbReference type="SUPFAM" id="SSF50729">
    <property type="entry name" value="PH domain-like"/>
    <property type="match status" value="1"/>
</dbReference>
<dbReference type="SMART" id="SM00160">
    <property type="entry name" value="RanBD"/>
    <property type="match status" value="1"/>
</dbReference>
<dbReference type="InterPro" id="IPR045256">
    <property type="entry name" value="RanBP1_RanBD"/>
</dbReference>
<dbReference type="PANTHER" id="PTHR23138">
    <property type="entry name" value="RAN BINDING PROTEIN"/>
    <property type="match status" value="1"/>
</dbReference>
<reference evidence="3" key="2">
    <citation type="submission" date="2024-04" db="EMBL/GenBank/DDBJ databases">
        <authorList>
            <person name="Chen Y."/>
            <person name="Shah S."/>
            <person name="Dougan E. K."/>
            <person name="Thang M."/>
            <person name="Chan C."/>
        </authorList>
    </citation>
    <scope>NUCLEOTIDE SEQUENCE [LARGE SCALE GENOMIC DNA]</scope>
</reference>
<dbReference type="Proteomes" id="UP001152797">
    <property type="component" value="Unassembled WGS sequence"/>
</dbReference>
<dbReference type="OrthoDB" id="2357150at2759"/>
<gene>
    <name evidence="2" type="ORF">C1SCF055_LOCUS1963</name>
</gene>
<dbReference type="Gene3D" id="2.30.29.30">
    <property type="entry name" value="Pleckstrin-homology domain (PH domain)/Phosphotyrosine-binding domain (PTB)"/>
    <property type="match status" value="1"/>
</dbReference>
<dbReference type="GO" id="GO:0006913">
    <property type="term" value="P:nucleocytoplasmic transport"/>
    <property type="evidence" value="ECO:0007669"/>
    <property type="project" value="InterPro"/>
</dbReference>
<dbReference type="GO" id="GO:0005737">
    <property type="term" value="C:cytoplasm"/>
    <property type="evidence" value="ECO:0007669"/>
    <property type="project" value="TreeGrafter"/>
</dbReference>
<dbReference type="InterPro" id="IPR045255">
    <property type="entry name" value="RanBP1-like"/>
</dbReference>
<dbReference type="AlphaFoldDB" id="A0A9P1BHD7"/>
<dbReference type="PANTHER" id="PTHR23138:SF87">
    <property type="entry name" value="E3 SUMO-PROTEIN LIGASE RANBP2"/>
    <property type="match status" value="1"/>
</dbReference>
<name>A0A9P1BHD7_9DINO</name>
<comment type="caution">
    <text evidence="2">The sequence shown here is derived from an EMBL/GenBank/DDBJ whole genome shotgun (WGS) entry which is preliminary data.</text>
</comment>
<keyword evidence="5" id="KW-1185">Reference proteome</keyword>
<protein>
    <submittedName>
        <fullName evidence="4">Ran-specific GTPase-activating protein (Ran-binding protein 1) (RanBP1)</fullName>
    </submittedName>
</protein>
<dbReference type="CDD" id="cd13179">
    <property type="entry name" value="RanBD_RanBP1"/>
    <property type="match status" value="1"/>
</dbReference>
<dbReference type="Pfam" id="PF00638">
    <property type="entry name" value="Ran_BP1"/>
    <property type="match status" value="1"/>
</dbReference>
<dbReference type="GO" id="GO:0005643">
    <property type="term" value="C:nuclear pore"/>
    <property type="evidence" value="ECO:0007669"/>
    <property type="project" value="TreeGrafter"/>
</dbReference>
<dbReference type="EMBL" id="CAMXCT030000077">
    <property type="protein sequence ID" value="CAL4760769.1"/>
    <property type="molecule type" value="Genomic_DNA"/>
</dbReference>
<evidence type="ECO:0000313" key="3">
    <source>
        <dbReference type="EMBL" id="CAL1126832.1"/>
    </source>
</evidence>
<dbReference type="PROSITE" id="PS50196">
    <property type="entry name" value="RANBD1"/>
    <property type="match status" value="1"/>
</dbReference>
<dbReference type="InterPro" id="IPR011993">
    <property type="entry name" value="PH-like_dom_sf"/>
</dbReference>
<feature type="domain" description="RanBD1" evidence="1">
    <location>
        <begin position="21"/>
        <end position="173"/>
    </location>
</feature>
<proteinExistence type="predicted"/>
<evidence type="ECO:0000313" key="5">
    <source>
        <dbReference type="Proteomes" id="UP001152797"/>
    </source>
</evidence>
<dbReference type="InterPro" id="IPR000156">
    <property type="entry name" value="Ran_bind_dom"/>
</dbReference>
<reference evidence="2" key="1">
    <citation type="submission" date="2022-10" db="EMBL/GenBank/DDBJ databases">
        <authorList>
            <person name="Chen Y."/>
            <person name="Dougan E. K."/>
            <person name="Chan C."/>
            <person name="Rhodes N."/>
            <person name="Thang M."/>
        </authorList>
    </citation>
    <scope>NUCLEOTIDE SEQUENCE</scope>
</reference>
<accession>A0A9P1BHD7</accession>
<sequence>MAEETQENELVEEEEVTQIPGWAPAVSLDLQDDFISRWMRGKTDPEVPTGEEDEDEIYSQRSKLYRFKDGEWKERGLGESKLLRHRENGKIRFMMRQEKTGKIVANHYPYDYPPYCELKLNTGSDKCWVWTTMDYSEESDEVQVEQFALRFKEVDLAQQFFDAFNNAKDENAKAGSDLPNKFHAQTAAACDLSPVASPALVDEHIFRHRKHEKKRDRCFPINFSHSQTWFKGKLKPETSYRMGVRSRFQLQIFPVATPKKMQNWQTSPIPKSF</sequence>